<keyword evidence="1" id="KW-0732">Signal</keyword>
<reference evidence="2" key="2">
    <citation type="journal article" date="2021" name="PeerJ">
        <title>Extensive microbial diversity within the chicken gut microbiome revealed by metagenomics and culture.</title>
        <authorList>
            <person name="Gilroy R."/>
            <person name="Ravi A."/>
            <person name="Getino M."/>
            <person name="Pursley I."/>
            <person name="Horton D.L."/>
            <person name="Alikhan N.F."/>
            <person name="Baker D."/>
            <person name="Gharbi K."/>
            <person name="Hall N."/>
            <person name="Watson M."/>
            <person name="Adriaenssens E.M."/>
            <person name="Foster-Nyarko E."/>
            <person name="Jarju S."/>
            <person name="Secka A."/>
            <person name="Antonio M."/>
            <person name="Oren A."/>
            <person name="Chaudhuri R.R."/>
            <person name="La Ragione R."/>
            <person name="Hildebrand F."/>
            <person name="Pallen M.J."/>
        </authorList>
    </citation>
    <scope>NUCLEOTIDE SEQUENCE</scope>
    <source>
        <strain evidence="2">E3-2379</strain>
    </source>
</reference>
<evidence type="ECO:0000256" key="1">
    <source>
        <dbReference type="SAM" id="SignalP"/>
    </source>
</evidence>
<dbReference type="EMBL" id="JADIML010000274">
    <property type="protein sequence ID" value="MBO8464170.1"/>
    <property type="molecule type" value="Genomic_DNA"/>
</dbReference>
<dbReference type="InterPro" id="IPR014202">
    <property type="entry name" value="Spore_II_R"/>
</dbReference>
<dbReference type="Proteomes" id="UP000823618">
    <property type="component" value="Unassembled WGS sequence"/>
</dbReference>
<gene>
    <name evidence="2" type="primary">spoIIR</name>
    <name evidence="2" type="ORF">IAC13_09585</name>
</gene>
<dbReference type="NCBIfam" id="TIGR02837">
    <property type="entry name" value="spore_II_R"/>
    <property type="match status" value="1"/>
</dbReference>
<reference evidence="2" key="1">
    <citation type="submission" date="2020-10" db="EMBL/GenBank/DDBJ databases">
        <authorList>
            <person name="Gilroy R."/>
        </authorList>
    </citation>
    <scope>NUCLEOTIDE SEQUENCE</scope>
    <source>
        <strain evidence="2">E3-2379</strain>
    </source>
</reference>
<accession>A0A9D9I1Z1</accession>
<dbReference type="Pfam" id="PF09551">
    <property type="entry name" value="Spore_II_R"/>
    <property type="match status" value="1"/>
</dbReference>
<name>A0A9D9I1Z1_9FIRM</name>
<dbReference type="AlphaFoldDB" id="A0A9D9I1Z1"/>
<protein>
    <submittedName>
        <fullName evidence="2">Stage II sporulation protein R</fullName>
    </submittedName>
</protein>
<evidence type="ECO:0000313" key="3">
    <source>
        <dbReference type="Proteomes" id="UP000823618"/>
    </source>
</evidence>
<feature type="signal peptide" evidence="1">
    <location>
        <begin position="1"/>
        <end position="23"/>
    </location>
</feature>
<sequence>MTRKKMILLSILIGLFGATTLTASKLHDIQESQVHIAKQVIRFHIRANSDTTKDQEEKMQVKKEVIAYLQPIMAKATNISEGRQLLLKHQNEIKEKAEEVLKTTSNRKVTVYLTKEKFPTKSYGDMTFPPGEYEALRIDIGEAKGHNWWCVMYPSLCFLDETHGIVPDESKEKLQNVLTEEDYKALQPKYRFKLLEMLQSNSWIKRRIHKS</sequence>
<organism evidence="2 3">
    <name type="scientific">Candidatus Scybalomonas excrementavium</name>
    <dbReference type="NCBI Taxonomy" id="2840943"/>
    <lineage>
        <taxon>Bacteria</taxon>
        <taxon>Bacillati</taxon>
        <taxon>Bacillota</taxon>
        <taxon>Clostridia</taxon>
        <taxon>Lachnospirales</taxon>
        <taxon>Lachnospiraceae</taxon>
        <taxon>Lachnospiraceae incertae sedis</taxon>
        <taxon>Candidatus Scybalomonas</taxon>
    </lineage>
</organism>
<evidence type="ECO:0000313" key="2">
    <source>
        <dbReference type="EMBL" id="MBO8464170.1"/>
    </source>
</evidence>
<proteinExistence type="predicted"/>
<comment type="caution">
    <text evidence="2">The sequence shown here is derived from an EMBL/GenBank/DDBJ whole genome shotgun (WGS) entry which is preliminary data.</text>
</comment>
<feature type="chain" id="PRO_5038518080" evidence="1">
    <location>
        <begin position="24"/>
        <end position="211"/>
    </location>
</feature>